<dbReference type="InterPro" id="IPR000868">
    <property type="entry name" value="Isochorismatase-like_dom"/>
</dbReference>
<accession>A0ABS3E2S3</accession>
<dbReference type="Gene3D" id="3.40.50.850">
    <property type="entry name" value="Isochorismatase-like"/>
    <property type="match status" value="1"/>
</dbReference>
<feature type="domain" description="Isochorismatase-like" evidence="2">
    <location>
        <begin position="8"/>
        <end position="146"/>
    </location>
</feature>
<dbReference type="InterPro" id="IPR036380">
    <property type="entry name" value="Isochorismatase-like_sf"/>
</dbReference>
<dbReference type="Proteomes" id="UP000664293">
    <property type="component" value="Unassembled WGS sequence"/>
</dbReference>
<dbReference type="CDD" id="cd01014">
    <property type="entry name" value="nicotinamidase_related"/>
    <property type="match status" value="1"/>
</dbReference>
<protein>
    <submittedName>
        <fullName evidence="3">Cysteine hydrolase</fullName>
    </submittedName>
</protein>
<sequence>MFQSHNPALLVIDVQLAIDHFDTGDRNNPNAEKTIALLLKRWRKIGLPIAHICHASKFPDSPYYPHSPYFAFKPEVIPREGEPVFTKSENCAFIGTNLDEWLKECDIQDLVICGVLTNNSIDATVRVAAGLGYRVFVPEDATAAFPLKRLDGKHVPAEDVHWIFLSNLDTEYCRVCSAEELHR</sequence>
<dbReference type="GO" id="GO:0016787">
    <property type="term" value="F:hydrolase activity"/>
    <property type="evidence" value="ECO:0007669"/>
    <property type="project" value="UniProtKB-KW"/>
</dbReference>
<evidence type="ECO:0000313" key="4">
    <source>
        <dbReference type="Proteomes" id="UP000664293"/>
    </source>
</evidence>
<organism evidence="3 4">
    <name type="scientific">Microbulbifer salipaludis</name>
    <dbReference type="NCBI Taxonomy" id="187980"/>
    <lineage>
        <taxon>Bacteria</taxon>
        <taxon>Pseudomonadati</taxon>
        <taxon>Pseudomonadota</taxon>
        <taxon>Gammaproteobacteria</taxon>
        <taxon>Cellvibrionales</taxon>
        <taxon>Microbulbiferaceae</taxon>
        <taxon>Microbulbifer</taxon>
    </lineage>
</organism>
<dbReference type="RefSeq" id="WP_206998374.1">
    <property type="nucleotide sequence ID" value="NZ_JAEKJR010000001.1"/>
</dbReference>
<keyword evidence="1 3" id="KW-0378">Hydrolase</keyword>
<name>A0ABS3E2S3_9GAMM</name>
<comment type="caution">
    <text evidence="3">The sequence shown here is derived from an EMBL/GenBank/DDBJ whole genome shotgun (WGS) entry which is preliminary data.</text>
</comment>
<evidence type="ECO:0000256" key="1">
    <source>
        <dbReference type="ARBA" id="ARBA00022801"/>
    </source>
</evidence>
<evidence type="ECO:0000313" key="3">
    <source>
        <dbReference type="EMBL" id="MBN8429589.1"/>
    </source>
</evidence>
<dbReference type="Pfam" id="PF00857">
    <property type="entry name" value="Isochorismatase"/>
    <property type="match status" value="1"/>
</dbReference>
<dbReference type="PANTHER" id="PTHR43540:SF1">
    <property type="entry name" value="ISOCHORISMATASE HYDROLASE"/>
    <property type="match status" value="1"/>
</dbReference>
<reference evidence="3 4" key="1">
    <citation type="submission" date="2020-12" db="EMBL/GenBank/DDBJ databases">
        <title>Oil enriched cultivation method for isolating marine PHA-producing bacteria.</title>
        <authorList>
            <person name="Zheng W."/>
            <person name="Yu S."/>
            <person name="Huang Y."/>
        </authorList>
    </citation>
    <scope>NUCLEOTIDE SEQUENCE [LARGE SCALE GENOMIC DNA]</scope>
    <source>
        <strain evidence="3 4">SN0-2</strain>
    </source>
</reference>
<dbReference type="InterPro" id="IPR050272">
    <property type="entry name" value="Isochorismatase-like_hydrls"/>
</dbReference>
<gene>
    <name evidence="3" type="ORF">JF535_01870</name>
</gene>
<dbReference type="SUPFAM" id="SSF52499">
    <property type="entry name" value="Isochorismatase-like hydrolases"/>
    <property type="match status" value="1"/>
</dbReference>
<dbReference type="PANTHER" id="PTHR43540">
    <property type="entry name" value="PEROXYUREIDOACRYLATE/UREIDOACRYLATE AMIDOHYDROLASE-RELATED"/>
    <property type="match status" value="1"/>
</dbReference>
<proteinExistence type="predicted"/>
<dbReference type="EMBL" id="JAEKJR010000001">
    <property type="protein sequence ID" value="MBN8429589.1"/>
    <property type="molecule type" value="Genomic_DNA"/>
</dbReference>
<keyword evidence="4" id="KW-1185">Reference proteome</keyword>
<evidence type="ECO:0000259" key="2">
    <source>
        <dbReference type="Pfam" id="PF00857"/>
    </source>
</evidence>